<evidence type="ECO:0000313" key="2">
    <source>
        <dbReference type="Proteomes" id="UP001060919"/>
    </source>
</evidence>
<dbReference type="AlphaFoldDB" id="A0A916DS93"/>
<evidence type="ECO:0000313" key="1">
    <source>
        <dbReference type="EMBL" id="BDS12384.1"/>
    </source>
</evidence>
<gene>
    <name evidence="1" type="ORF">AsAng_0031050</name>
</gene>
<keyword evidence="2" id="KW-1185">Reference proteome</keyword>
<protein>
    <submittedName>
        <fullName evidence="1">Uncharacterized protein</fullName>
    </submittedName>
</protein>
<dbReference type="RefSeq" id="WP_264793456.1">
    <property type="nucleotide sequence ID" value="NZ_AP026867.1"/>
</dbReference>
<sequence>MANVKRIYAPFTTDLCMATPWAYVDSKLSYRPLTPGTVEQELITDVQKAGGIVDHNYSILAQSKEMAEQGQLELTLMLSDEKDAEGNFRYQAKEMVRVGINRQSMDIFPSDPSFPTGLVVGGTFGEETLDIIARLAREGKSLTINGMHIDADDDKHFTAKMIERQFKHDGSSLGDKNILYPKSLASDEQTTIRVIADINVKLDGFGYLEIPIYRGIGANLTLDTTFARS</sequence>
<dbReference type="KEGG" id="aup:AsAng_0031050"/>
<dbReference type="EMBL" id="AP026867">
    <property type="protein sequence ID" value="BDS12384.1"/>
    <property type="molecule type" value="Genomic_DNA"/>
</dbReference>
<accession>A0A916DS93</accession>
<name>A0A916DS93_9BACT</name>
<dbReference type="Proteomes" id="UP001060919">
    <property type="component" value="Chromosome"/>
</dbReference>
<organism evidence="1 2">
    <name type="scientific">Aureispira anguillae</name>
    <dbReference type="NCBI Taxonomy" id="2864201"/>
    <lineage>
        <taxon>Bacteria</taxon>
        <taxon>Pseudomonadati</taxon>
        <taxon>Bacteroidota</taxon>
        <taxon>Saprospiria</taxon>
        <taxon>Saprospirales</taxon>
        <taxon>Saprospiraceae</taxon>
        <taxon>Aureispira</taxon>
    </lineage>
</organism>
<reference evidence="1" key="1">
    <citation type="submission" date="2022-09" db="EMBL/GenBank/DDBJ databases">
        <title>Aureispira anguillicida sp. nov., isolated from Leptocephalus of Japanese eel Anguilla japonica.</title>
        <authorList>
            <person name="Yuasa K."/>
            <person name="Mekata T."/>
            <person name="Ikunari K."/>
        </authorList>
    </citation>
    <scope>NUCLEOTIDE SEQUENCE</scope>
    <source>
        <strain evidence="1">EL160426</strain>
    </source>
</reference>
<proteinExistence type="predicted"/>